<keyword evidence="2" id="KW-1185">Reference proteome</keyword>
<evidence type="ECO:0000313" key="1">
    <source>
        <dbReference type="EMBL" id="CAD7288803.1"/>
    </source>
</evidence>
<dbReference type="RefSeq" id="WP_229932961.1">
    <property type="nucleotide sequence ID" value="NZ_CAJHOF010000009.1"/>
</dbReference>
<protein>
    <recommendedName>
        <fullName evidence="3">Response regulator</fullName>
    </recommendedName>
</protein>
<proteinExistence type="predicted"/>
<organism evidence="1 2">
    <name type="scientific">Campylobacter majalis</name>
    <dbReference type="NCBI Taxonomy" id="2790656"/>
    <lineage>
        <taxon>Bacteria</taxon>
        <taxon>Pseudomonadati</taxon>
        <taxon>Campylobacterota</taxon>
        <taxon>Epsilonproteobacteria</taxon>
        <taxon>Campylobacterales</taxon>
        <taxon>Campylobacteraceae</taxon>
        <taxon>Campylobacter</taxon>
    </lineage>
</organism>
<name>A0ABN7KBN9_9BACT</name>
<evidence type="ECO:0008006" key="3">
    <source>
        <dbReference type="Google" id="ProtNLM"/>
    </source>
</evidence>
<accession>A0ABN7KBN9</accession>
<sequence>MNITSIDKNPMIKAVNLSLNLNIQGVTNKLTISENELPQKQAKLKQMALGLLSAHTQTNITKSYDNLISSDFQDPSNFKALQRVKKAINYEKFGNAYFKSPNSFAFSNNEISHILNLSYKFSIQKDTLTPSTHSSTLSTAYGDVKVFLDLYDDNDKLGIGDLASNVLLFNFDSNGDGVLNGSDELYSKLKVRGYDKDGNERIMRLADATDGMGIDLAKFIDNDAVNKSLKEIDKMYKQPDKNAIDETVDKRIFYYSSNPYTNFSTENRYEKLSNESIDKFFDTYADKDGWVSINNQTMSGFNNLAYEKMGFDGKLRLSEFNYISDVNYSKDHDSYSAYQKDSFMKFYNDYQIEEDFHIQNVATLSRNLKEYGVEGADELISKLSVSKSSFMIAMQNEFEKATGLKFSTQNLEKVKRAFEADANKAAASLSDSDSVIAMKRNTNGTYTLRFDSGRELIVTELYSDTGKLLEYENGVRASVILDAKNMDEIELNTLDFSTVGIKQGEKFQTLKELGVNFIKSVLNKYSNQFLLTLSDNKTISSKELYNLSFAKDLEKHIPKIDEKDKLYQKVDKRA</sequence>
<dbReference type="Proteomes" id="UP000789803">
    <property type="component" value="Unassembled WGS sequence"/>
</dbReference>
<gene>
    <name evidence="1" type="ORF">LMG7974_01161</name>
</gene>
<comment type="caution">
    <text evidence="1">The sequence shown here is derived from an EMBL/GenBank/DDBJ whole genome shotgun (WGS) entry which is preliminary data.</text>
</comment>
<dbReference type="EMBL" id="CAJHOF010000009">
    <property type="protein sequence ID" value="CAD7288803.1"/>
    <property type="molecule type" value="Genomic_DNA"/>
</dbReference>
<reference evidence="1 2" key="1">
    <citation type="submission" date="2020-11" db="EMBL/GenBank/DDBJ databases">
        <authorList>
            <person name="Peeters C."/>
        </authorList>
    </citation>
    <scope>NUCLEOTIDE SEQUENCE [LARGE SCALE GENOMIC DNA]</scope>
    <source>
        <strain evidence="1 2">LMG 7974</strain>
    </source>
</reference>
<evidence type="ECO:0000313" key="2">
    <source>
        <dbReference type="Proteomes" id="UP000789803"/>
    </source>
</evidence>